<dbReference type="Gene3D" id="3.10.20.800">
    <property type="match status" value="1"/>
</dbReference>
<evidence type="ECO:0000313" key="8">
    <source>
        <dbReference type="EMBL" id="SCP95228.1"/>
    </source>
</evidence>
<feature type="domain" description="L,D-TPase catalytic" evidence="7">
    <location>
        <begin position="335"/>
        <end position="454"/>
    </location>
</feature>
<feature type="active site" description="Proton donor/acceptor" evidence="6">
    <location>
        <position position="409"/>
    </location>
</feature>
<keyword evidence="4 6" id="KW-0573">Peptidoglycan synthesis</keyword>
<dbReference type="GO" id="GO:0008360">
    <property type="term" value="P:regulation of cell shape"/>
    <property type="evidence" value="ECO:0007669"/>
    <property type="project" value="UniProtKB-UniRule"/>
</dbReference>
<dbReference type="PANTHER" id="PTHR30582:SF33">
    <property type="entry name" value="EXPORTED PROTEIN"/>
    <property type="match status" value="1"/>
</dbReference>
<proteinExistence type="predicted"/>
<dbReference type="Pfam" id="PF03734">
    <property type="entry name" value="YkuD"/>
    <property type="match status" value="1"/>
</dbReference>
<dbReference type="InterPro" id="IPR005490">
    <property type="entry name" value="LD_TPept_cat_dom"/>
</dbReference>
<evidence type="ECO:0000256" key="3">
    <source>
        <dbReference type="ARBA" id="ARBA00022960"/>
    </source>
</evidence>
<name>A0A1D3TPF1_9FIRM</name>
<dbReference type="SUPFAM" id="SSF141523">
    <property type="entry name" value="L,D-transpeptidase catalytic domain-like"/>
    <property type="match status" value="1"/>
</dbReference>
<dbReference type="InterPro" id="IPR038054">
    <property type="entry name" value="LD_TPept-like_central_sf"/>
</dbReference>
<dbReference type="UniPathway" id="UPA00219"/>
<dbReference type="GO" id="GO:0071555">
    <property type="term" value="P:cell wall organization"/>
    <property type="evidence" value="ECO:0007669"/>
    <property type="project" value="UniProtKB-UniRule"/>
</dbReference>
<dbReference type="InterPro" id="IPR022029">
    <property type="entry name" value="YoaR-like_PG-bd"/>
</dbReference>
<evidence type="ECO:0000259" key="7">
    <source>
        <dbReference type="PROSITE" id="PS52029"/>
    </source>
</evidence>
<dbReference type="GO" id="GO:0016740">
    <property type="term" value="F:transferase activity"/>
    <property type="evidence" value="ECO:0007669"/>
    <property type="project" value="UniProtKB-KW"/>
</dbReference>
<protein>
    <submittedName>
        <fullName evidence="8">Putative peptidoglycan binding domain-containing protein</fullName>
    </submittedName>
</protein>
<organism evidence="8 9">
    <name type="scientific">Anaerobium acetethylicum</name>
    <dbReference type="NCBI Taxonomy" id="1619234"/>
    <lineage>
        <taxon>Bacteria</taxon>
        <taxon>Bacillati</taxon>
        <taxon>Bacillota</taxon>
        <taxon>Clostridia</taxon>
        <taxon>Lachnospirales</taxon>
        <taxon>Lachnospiraceae</taxon>
        <taxon>Anaerobium</taxon>
    </lineage>
</organism>
<dbReference type="PROSITE" id="PS52029">
    <property type="entry name" value="LD_TPASE"/>
    <property type="match status" value="1"/>
</dbReference>
<dbReference type="AlphaFoldDB" id="A0A1D3TPF1"/>
<dbReference type="OrthoDB" id="3176960at2"/>
<keyword evidence="2" id="KW-0808">Transferase</keyword>
<comment type="pathway">
    <text evidence="1 6">Cell wall biogenesis; peptidoglycan biosynthesis.</text>
</comment>
<dbReference type="GO" id="GO:0071972">
    <property type="term" value="F:peptidoglycan L,D-transpeptidase activity"/>
    <property type="evidence" value="ECO:0007669"/>
    <property type="project" value="TreeGrafter"/>
</dbReference>
<feature type="active site" description="Nucleophile" evidence="6">
    <location>
        <position position="430"/>
    </location>
</feature>
<dbReference type="Gene3D" id="2.40.440.10">
    <property type="entry name" value="L,D-transpeptidase catalytic domain-like"/>
    <property type="match status" value="1"/>
</dbReference>
<evidence type="ECO:0000256" key="1">
    <source>
        <dbReference type="ARBA" id="ARBA00004752"/>
    </source>
</evidence>
<dbReference type="EMBL" id="FMKA01000001">
    <property type="protein sequence ID" value="SCP95228.1"/>
    <property type="molecule type" value="Genomic_DNA"/>
</dbReference>
<evidence type="ECO:0000313" key="9">
    <source>
        <dbReference type="Proteomes" id="UP000199315"/>
    </source>
</evidence>
<dbReference type="InterPro" id="IPR050979">
    <property type="entry name" value="LD-transpeptidase"/>
</dbReference>
<sequence>MRKLKKSTVIVILVTMAVLSIAAVYAYGVYKMKDNFPANTYVNDINMGGMNVAQANEVLAKANVWDGMEVSAYGETLFAINADEIDSVYDGIDELTEVKNNFVKWRWFLYAGRETHYDIQVKNEYNKEKLYDILDSSDIQYGNAIDARVEYSEETEEFVIVEDRYAFQIDKDELYGMIEAGVTVRETGLPVDDYVAKPAIASDSREMTDLKNEANKYLSTVITYDFGDRTEIVDKELIKDWITIEAGQIQFDLDKVKEYERLISRKYDTYGDTREFRTSYGETIKIKGGTYGWLMQVTKSANALIEAVKQGEDKTIEPVYSYSVLVRDTNDIGNSYVEICLATQTVFVYINGELKIETPCVTGNTTLGRGTPTGVFPISYKERDATLTGEDYSSGVSYWMPFNSNIGMHDAPWRTAFGGEIYKTNGSHGCINLPPENAAKIYEMVYKRMAVVVY</sequence>
<gene>
    <name evidence="8" type="ORF">SAMN05421730_1001409</name>
</gene>
<reference evidence="9" key="1">
    <citation type="submission" date="2016-09" db="EMBL/GenBank/DDBJ databases">
        <authorList>
            <person name="Varghese N."/>
            <person name="Submissions S."/>
        </authorList>
    </citation>
    <scope>NUCLEOTIDE SEQUENCE [LARGE SCALE GENOMIC DNA]</scope>
    <source>
        <strain evidence="9">GluBS11</strain>
    </source>
</reference>
<dbReference type="SUPFAM" id="SSF143985">
    <property type="entry name" value="L,D-transpeptidase pre-catalytic domain-like"/>
    <property type="match status" value="1"/>
</dbReference>
<accession>A0A1D3TPF1</accession>
<evidence type="ECO:0000256" key="2">
    <source>
        <dbReference type="ARBA" id="ARBA00022679"/>
    </source>
</evidence>
<keyword evidence="9" id="KW-1185">Reference proteome</keyword>
<evidence type="ECO:0000256" key="6">
    <source>
        <dbReference type="PROSITE-ProRule" id="PRU01373"/>
    </source>
</evidence>
<keyword evidence="5 6" id="KW-0961">Cell wall biogenesis/degradation</keyword>
<dbReference type="GO" id="GO:0018104">
    <property type="term" value="P:peptidoglycan-protein cross-linking"/>
    <property type="evidence" value="ECO:0007669"/>
    <property type="project" value="TreeGrafter"/>
</dbReference>
<dbReference type="CDD" id="cd16913">
    <property type="entry name" value="YkuD_like"/>
    <property type="match status" value="1"/>
</dbReference>
<dbReference type="RefSeq" id="WP_091229299.1">
    <property type="nucleotide sequence ID" value="NZ_FMKA01000001.1"/>
</dbReference>
<dbReference type="PANTHER" id="PTHR30582">
    <property type="entry name" value="L,D-TRANSPEPTIDASE"/>
    <property type="match status" value="1"/>
</dbReference>
<dbReference type="Proteomes" id="UP000199315">
    <property type="component" value="Unassembled WGS sequence"/>
</dbReference>
<dbReference type="GO" id="GO:0005576">
    <property type="term" value="C:extracellular region"/>
    <property type="evidence" value="ECO:0007669"/>
    <property type="project" value="TreeGrafter"/>
</dbReference>
<dbReference type="InterPro" id="IPR038063">
    <property type="entry name" value="Transpep_catalytic_dom"/>
</dbReference>
<dbReference type="Pfam" id="PF12229">
    <property type="entry name" value="PG_binding_4"/>
    <property type="match status" value="1"/>
</dbReference>
<evidence type="ECO:0000256" key="4">
    <source>
        <dbReference type="ARBA" id="ARBA00022984"/>
    </source>
</evidence>
<evidence type="ECO:0000256" key="5">
    <source>
        <dbReference type="ARBA" id="ARBA00023316"/>
    </source>
</evidence>
<keyword evidence="3 6" id="KW-0133">Cell shape</keyword>